<proteinExistence type="inferred from homology"/>
<feature type="transmembrane region" description="Helical" evidence="9">
    <location>
        <begin position="530"/>
        <end position="550"/>
    </location>
</feature>
<dbReference type="Gene3D" id="1.20.1640.10">
    <property type="entry name" value="Multidrug efflux transporter AcrB transmembrane domain"/>
    <property type="match status" value="2"/>
</dbReference>
<dbReference type="GO" id="GO:0042910">
    <property type="term" value="F:xenobiotic transmembrane transporter activity"/>
    <property type="evidence" value="ECO:0007669"/>
    <property type="project" value="TreeGrafter"/>
</dbReference>
<dbReference type="InterPro" id="IPR004763">
    <property type="entry name" value="CusA-like"/>
</dbReference>
<dbReference type="Gene3D" id="3.30.70.1440">
    <property type="entry name" value="Multidrug efflux transporter AcrB pore domain"/>
    <property type="match status" value="1"/>
</dbReference>
<dbReference type="AlphaFoldDB" id="A0A150TXE1"/>
<organism evidence="10 11">
    <name type="scientific">Sorangium cellulosum</name>
    <name type="common">Polyangium cellulosum</name>
    <dbReference type="NCBI Taxonomy" id="56"/>
    <lineage>
        <taxon>Bacteria</taxon>
        <taxon>Pseudomonadati</taxon>
        <taxon>Myxococcota</taxon>
        <taxon>Polyangia</taxon>
        <taxon>Polyangiales</taxon>
        <taxon>Polyangiaceae</taxon>
        <taxon>Sorangium</taxon>
    </lineage>
</organism>
<keyword evidence="4" id="KW-1003">Cell membrane</keyword>
<dbReference type="SUPFAM" id="SSF82714">
    <property type="entry name" value="Multidrug efflux transporter AcrB TolC docking domain, DN and DC subdomains"/>
    <property type="match status" value="2"/>
</dbReference>
<dbReference type="Gene3D" id="3.30.2090.10">
    <property type="entry name" value="Multidrug efflux transporter AcrB TolC docking domain, DN and DC subdomains"/>
    <property type="match status" value="2"/>
</dbReference>
<dbReference type="Proteomes" id="UP000075502">
    <property type="component" value="Unassembled WGS sequence"/>
</dbReference>
<gene>
    <name evidence="10" type="ORF">BE21_19095</name>
</gene>
<dbReference type="SUPFAM" id="SSF82693">
    <property type="entry name" value="Multidrug efflux transporter AcrB pore domain, PN1, PN2, PC1 and PC2 subdomains"/>
    <property type="match status" value="2"/>
</dbReference>
<feature type="region of interest" description="Disordered" evidence="8">
    <location>
        <begin position="1038"/>
        <end position="1062"/>
    </location>
</feature>
<dbReference type="InterPro" id="IPR027463">
    <property type="entry name" value="AcrB_DN_DC_subdom"/>
</dbReference>
<feature type="compositionally biased region" description="Basic and acidic residues" evidence="8">
    <location>
        <begin position="1045"/>
        <end position="1056"/>
    </location>
</feature>
<evidence type="ECO:0000256" key="1">
    <source>
        <dbReference type="ARBA" id="ARBA00004651"/>
    </source>
</evidence>
<dbReference type="GO" id="GO:0005886">
    <property type="term" value="C:plasma membrane"/>
    <property type="evidence" value="ECO:0007669"/>
    <property type="project" value="UniProtKB-SubCell"/>
</dbReference>
<keyword evidence="5 9" id="KW-0812">Transmembrane</keyword>
<dbReference type="GO" id="GO:0008324">
    <property type="term" value="F:monoatomic cation transmembrane transporter activity"/>
    <property type="evidence" value="ECO:0007669"/>
    <property type="project" value="InterPro"/>
</dbReference>
<feature type="transmembrane region" description="Helical" evidence="9">
    <location>
        <begin position="991"/>
        <end position="1016"/>
    </location>
</feature>
<dbReference type="Gene3D" id="3.30.70.1320">
    <property type="entry name" value="Multidrug efflux transporter AcrB pore domain like"/>
    <property type="match status" value="1"/>
</dbReference>
<evidence type="ECO:0000256" key="7">
    <source>
        <dbReference type="ARBA" id="ARBA00023136"/>
    </source>
</evidence>
<name>A0A150TXE1_SORCE</name>
<evidence type="ECO:0000313" key="11">
    <source>
        <dbReference type="Proteomes" id="UP000075502"/>
    </source>
</evidence>
<evidence type="ECO:0000256" key="6">
    <source>
        <dbReference type="ARBA" id="ARBA00022989"/>
    </source>
</evidence>
<dbReference type="NCBIfam" id="TIGR00914">
    <property type="entry name" value="2A0601"/>
    <property type="match status" value="1"/>
</dbReference>
<feature type="transmembrane region" description="Helical" evidence="9">
    <location>
        <begin position="472"/>
        <end position="497"/>
    </location>
</feature>
<dbReference type="PRINTS" id="PR00702">
    <property type="entry name" value="ACRIFLAVINRP"/>
</dbReference>
<keyword evidence="3" id="KW-0813">Transport</keyword>
<keyword evidence="6 9" id="KW-1133">Transmembrane helix</keyword>
<comment type="caution">
    <text evidence="10">The sequence shown here is derived from an EMBL/GenBank/DDBJ whole genome shotgun (WGS) entry which is preliminary data.</text>
</comment>
<dbReference type="SUPFAM" id="SSF82866">
    <property type="entry name" value="Multidrug efflux transporter AcrB transmembrane domain"/>
    <property type="match status" value="2"/>
</dbReference>
<evidence type="ECO:0000256" key="9">
    <source>
        <dbReference type="SAM" id="Phobius"/>
    </source>
</evidence>
<keyword evidence="7 9" id="KW-0472">Membrane</keyword>
<evidence type="ECO:0000313" key="10">
    <source>
        <dbReference type="EMBL" id="KYG09247.1"/>
    </source>
</evidence>
<accession>A0A150TXE1</accession>
<evidence type="ECO:0000256" key="2">
    <source>
        <dbReference type="ARBA" id="ARBA00010942"/>
    </source>
</evidence>
<feature type="transmembrane region" description="Helical" evidence="9">
    <location>
        <begin position="916"/>
        <end position="939"/>
    </location>
</feature>
<feature type="transmembrane region" description="Helical" evidence="9">
    <location>
        <begin position="960"/>
        <end position="979"/>
    </location>
</feature>
<evidence type="ECO:0000256" key="4">
    <source>
        <dbReference type="ARBA" id="ARBA00022475"/>
    </source>
</evidence>
<reference evidence="10 11" key="1">
    <citation type="submission" date="2014-02" db="EMBL/GenBank/DDBJ databases">
        <title>The small core and large imbalanced accessory genome model reveals a collaborative survival strategy of Sorangium cellulosum strains in nature.</title>
        <authorList>
            <person name="Han K."/>
            <person name="Peng R."/>
            <person name="Blom J."/>
            <person name="Li Y.-Z."/>
        </authorList>
    </citation>
    <scope>NUCLEOTIDE SEQUENCE [LARGE SCALE GENOMIC DNA]</scope>
    <source>
        <strain evidence="10 11">So0007-03</strain>
    </source>
</reference>
<sequence>MFDYLIRFSLRNRLFVIAAAALVLVYGTYSLLKLPIDVFPDLNRPTVTLMTEAPGLAPEEVETLVTVPLERVMNGAPGVERVRSTSGVGLSVVYVEFDWSTDIYRDRQLVAERLATVTEQLPEGITPQMGPVASIMGEILLIGVQGEGVSPMTLRTQADWVIRPRLLTIPGVAQVIPIGGEVRQIQVTVDPAKLAAAAVSLDEISRALAGANANATGGYVDRRGLEFLVRTLGRARTEADIAATVIAMRNGTPVTLAQVATVREAARIKRGDGSIDGKPAVILSVQKQPGADTVALTGSIDKAVAELQRSMPAGVTINPHLFRQATFIQSAVHNVVEALRDGAILVTIVLFLFLLNFRTTAITLTAIPLSFIVSALVFRAFDLSVNTMTLGGLAVAIGELVDDAIVDVENVFRRLRENRALTSPRPAMDVIRDASSEVRSSIVFATILVVLVFVPLFAMSGIEGRLFAPLGIAYIVSILASLVVSLTVTPALCSYLLPSMKRMSHEDGWLVRKLKAADRRVLGVSLRHPGAVMAAAGALVLAATATVPFLGGEFLPPFNEGTLTINVIARPGTSLAESSRLGTLAEQLIHEVPEVVSTGRRTGRAELDEHAEGVHYSEIDVDLRASEREREEILGDIRAQLDKIPGVAVNVGQPISHRLDHLLSGVRAQVAVKIFGEDLGELRRLGKAARDAMQGVAGVKDLQVEQQVLIPQIAIKVNRERAAQLGVNAGQLSELLELALAGSTVTQILEGQRTIDVVLRYPPELREDIDALRRTLVDTPSGAKAPLSDLADVTESMGPNQISRDDTQRRIVVSANVAGRDLEQVVSNIQRAVDAIPKPPGYYATYGGQFESQRSASRLIGWLSIASLAGMLVVLYSQFRSWTVALQILLNIPLALVGSVLAVVLTGGVLSVATLVGFITLCGIASRNGIMMISHYIHLMKEEGESFGEAMIVRGSLERLVPVLMTALTAALALVPIALSKGQPGKEILQPVAVVILGGLLSSTLLDIVVTPAVFLKFGRASAERLARARDSAGGAQADLAGAAPREHGGLAEERGVCAGAP</sequence>
<comment type="similarity">
    <text evidence="2">Belongs to the resistance-nodulation-cell division (RND) (TC 2.A.6) family.</text>
</comment>
<feature type="transmembrane region" description="Helical" evidence="9">
    <location>
        <begin position="888"/>
        <end position="910"/>
    </location>
</feature>
<dbReference type="InterPro" id="IPR001036">
    <property type="entry name" value="Acrflvin-R"/>
</dbReference>
<dbReference type="PANTHER" id="PTHR32063:SF4">
    <property type="entry name" value="SLR6043 PROTEIN"/>
    <property type="match status" value="1"/>
</dbReference>
<evidence type="ECO:0000256" key="8">
    <source>
        <dbReference type="SAM" id="MobiDB-lite"/>
    </source>
</evidence>
<protein>
    <submittedName>
        <fullName evidence="10">Multidrug transporter AcrB</fullName>
    </submittedName>
</protein>
<dbReference type="PANTHER" id="PTHR32063">
    <property type="match status" value="1"/>
</dbReference>
<dbReference type="EMBL" id="JEME01000744">
    <property type="protein sequence ID" value="KYG09247.1"/>
    <property type="molecule type" value="Genomic_DNA"/>
</dbReference>
<dbReference type="Gene3D" id="3.30.70.1430">
    <property type="entry name" value="Multidrug efflux transporter AcrB pore domain"/>
    <property type="match status" value="2"/>
</dbReference>
<feature type="transmembrane region" description="Helical" evidence="9">
    <location>
        <begin position="442"/>
        <end position="460"/>
    </location>
</feature>
<feature type="transmembrane region" description="Helical" evidence="9">
    <location>
        <begin position="859"/>
        <end position="876"/>
    </location>
</feature>
<feature type="transmembrane region" description="Helical" evidence="9">
    <location>
        <begin position="362"/>
        <end position="381"/>
    </location>
</feature>
<comment type="subcellular location">
    <subcellularLocation>
        <location evidence="1">Cell membrane</location>
        <topology evidence="1">Multi-pass membrane protein</topology>
    </subcellularLocation>
</comment>
<dbReference type="Pfam" id="PF00873">
    <property type="entry name" value="ACR_tran"/>
    <property type="match status" value="1"/>
</dbReference>
<evidence type="ECO:0000256" key="5">
    <source>
        <dbReference type="ARBA" id="ARBA00022692"/>
    </source>
</evidence>
<evidence type="ECO:0000256" key="3">
    <source>
        <dbReference type="ARBA" id="ARBA00022448"/>
    </source>
</evidence>